<dbReference type="SUPFAM" id="SSF56601">
    <property type="entry name" value="beta-lactamase/transpeptidase-like"/>
    <property type="match status" value="1"/>
</dbReference>
<feature type="signal peptide" evidence="1">
    <location>
        <begin position="1"/>
        <end position="30"/>
    </location>
</feature>
<dbReference type="PROSITE" id="PS51257">
    <property type="entry name" value="PROKAR_LIPOPROTEIN"/>
    <property type="match status" value="1"/>
</dbReference>
<gene>
    <name evidence="3" type="primary">bla</name>
    <name evidence="3" type="ORF">F8566_47630</name>
</gene>
<dbReference type="GO" id="GO:0030655">
    <property type="term" value="P:beta-lactam antibiotic catabolic process"/>
    <property type="evidence" value="ECO:0007669"/>
    <property type="project" value="InterPro"/>
</dbReference>
<dbReference type="OrthoDB" id="9784149at2"/>
<dbReference type="GO" id="GO:0008800">
    <property type="term" value="F:beta-lactamase activity"/>
    <property type="evidence" value="ECO:0007669"/>
    <property type="project" value="InterPro"/>
</dbReference>
<name>A0A6H9YH25_9ACTN</name>
<protein>
    <submittedName>
        <fullName evidence="3">Class A beta-lactamase</fullName>
    </submittedName>
</protein>
<dbReference type="InterPro" id="IPR045155">
    <property type="entry name" value="Beta-lactam_cat"/>
</dbReference>
<dbReference type="Gene3D" id="3.40.710.10">
    <property type="entry name" value="DD-peptidase/beta-lactamase superfamily"/>
    <property type="match status" value="1"/>
</dbReference>
<dbReference type="PANTHER" id="PTHR35333:SF3">
    <property type="entry name" value="BETA-LACTAMASE-TYPE TRANSPEPTIDASE FOLD CONTAINING PROTEIN"/>
    <property type="match status" value="1"/>
</dbReference>
<dbReference type="PANTHER" id="PTHR35333">
    <property type="entry name" value="BETA-LACTAMASE"/>
    <property type="match status" value="1"/>
</dbReference>
<proteinExistence type="predicted"/>
<dbReference type="Proteomes" id="UP000468735">
    <property type="component" value="Unassembled WGS sequence"/>
</dbReference>
<dbReference type="InterPro" id="IPR012338">
    <property type="entry name" value="Beta-lactam/transpept-like"/>
</dbReference>
<dbReference type="InterPro" id="IPR000871">
    <property type="entry name" value="Beta-lactam_class-A"/>
</dbReference>
<dbReference type="AlphaFoldDB" id="A0A6H9YH25"/>
<dbReference type="GO" id="GO:0046677">
    <property type="term" value="P:response to antibiotic"/>
    <property type="evidence" value="ECO:0007669"/>
    <property type="project" value="InterPro"/>
</dbReference>
<keyword evidence="4" id="KW-1185">Reference proteome</keyword>
<sequence length="316" mass="33736">MQQTRSRRLSAKLGISIAVISTVFTGACSAQGTPATRSAGSTQTTAQVNVTKELRKLETDYKGRIGAFAIDTGTGKTVSYRANERFPADSTFKAPLCGAILQKARTSDPGLLNRILKWTKEDVVPNSPITTWGRSPVGGLTVSQLCQATVTTSDNTAANLLLKQIGGPAGMTRYYRSLGDKVGRMDRYEPEHSYWKVGDVQGTITPATMASNLQKMTLGSALAPQDRQQLLAWMRGNYTGNMHIRAGLPNNWLIGDKTGHGSYYGTGGDIAVVQPPSGAPLILAIYSHRNAEDGVSDPKIFGATASVLTRALGKTS</sequence>
<dbReference type="RefSeq" id="WP_151570750.1">
    <property type="nucleotide sequence ID" value="NZ_WBMT01000034.1"/>
</dbReference>
<accession>A0A6H9YH25</accession>
<evidence type="ECO:0000313" key="4">
    <source>
        <dbReference type="Proteomes" id="UP000468735"/>
    </source>
</evidence>
<feature type="chain" id="PRO_5038743089" evidence="1">
    <location>
        <begin position="31"/>
        <end position="316"/>
    </location>
</feature>
<dbReference type="Pfam" id="PF13354">
    <property type="entry name" value="Beta-lactamase2"/>
    <property type="match status" value="1"/>
</dbReference>
<evidence type="ECO:0000256" key="1">
    <source>
        <dbReference type="SAM" id="SignalP"/>
    </source>
</evidence>
<dbReference type="NCBIfam" id="NF033103">
    <property type="entry name" value="bla_class_A"/>
    <property type="match status" value="1"/>
</dbReference>
<organism evidence="3 4">
    <name type="scientific">Actinomadura rudentiformis</name>
    <dbReference type="NCBI Taxonomy" id="359158"/>
    <lineage>
        <taxon>Bacteria</taxon>
        <taxon>Bacillati</taxon>
        <taxon>Actinomycetota</taxon>
        <taxon>Actinomycetes</taxon>
        <taxon>Streptosporangiales</taxon>
        <taxon>Thermomonosporaceae</taxon>
        <taxon>Actinomadura</taxon>
    </lineage>
</organism>
<reference evidence="3 4" key="1">
    <citation type="submission" date="2019-09" db="EMBL/GenBank/DDBJ databases">
        <title>Actinomadura physcomitrii sp. nov., a novel actinomycete isolated from moss [Physcomitrium sphaericum (Ludw) Fuernr].</title>
        <authorList>
            <person name="Zhuang X."/>
            <person name="Liu C."/>
        </authorList>
    </citation>
    <scope>NUCLEOTIDE SEQUENCE [LARGE SCALE GENOMIC DNA]</scope>
    <source>
        <strain evidence="3 4">HMC1</strain>
    </source>
</reference>
<dbReference type="PRINTS" id="PR00118">
    <property type="entry name" value="BLACTAMASEA"/>
</dbReference>
<evidence type="ECO:0000313" key="3">
    <source>
        <dbReference type="EMBL" id="KAB2339685.1"/>
    </source>
</evidence>
<feature type="domain" description="Beta-lactamase class A catalytic" evidence="2">
    <location>
        <begin position="68"/>
        <end position="286"/>
    </location>
</feature>
<evidence type="ECO:0000259" key="2">
    <source>
        <dbReference type="Pfam" id="PF13354"/>
    </source>
</evidence>
<dbReference type="EMBL" id="WBMT01000034">
    <property type="protein sequence ID" value="KAB2339685.1"/>
    <property type="molecule type" value="Genomic_DNA"/>
</dbReference>
<keyword evidence="1" id="KW-0732">Signal</keyword>
<comment type="caution">
    <text evidence="3">The sequence shown here is derived from an EMBL/GenBank/DDBJ whole genome shotgun (WGS) entry which is preliminary data.</text>
</comment>